<evidence type="ECO:0000313" key="3">
    <source>
        <dbReference type="Proteomes" id="UP000008136"/>
    </source>
</evidence>
<evidence type="ECO:0000313" key="2">
    <source>
        <dbReference type="EMBL" id="AEA48126.1"/>
    </source>
</evidence>
<organism evidence="2 3">
    <name type="scientific">Archaeoglobus veneficus (strain DSM 11195 / SNP6)</name>
    <dbReference type="NCBI Taxonomy" id="693661"/>
    <lineage>
        <taxon>Archaea</taxon>
        <taxon>Methanobacteriati</taxon>
        <taxon>Methanobacteriota</taxon>
        <taxon>Archaeoglobi</taxon>
        <taxon>Archaeoglobales</taxon>
        <taxon>Archaeoglobaceae</taxon>
        <taxon>Archaeoglobus</taxon>
    </lineage>
</organism>
<dbReference type="Pfam" id="PF14556">
    <property type="entry name" value="AF2331-like"/>
    <property type="match status" value="1"/>
</dbReference>
<dbReference type="EMBL" id="CP002588">
    <property type="protein sequence ID" value="AEA48126.1"/>
    <property type="molecule type" value="Genomic_DNA"/>
</dbReference>
<proteinExistence type="predicted"/>
<dbReference type="AlphaFoldDB" id="F2KSY2"/>
<feature type="domain" description="AF2331-like" evidence="1">
    <location>
        <begin position="1"/>
        <end position="93"/>
    </location>
</feature>
<accession>F2KSY2</accession>
<name>F2KSY2_ARCVS</name>
<reference evidence="2 3" key="1">
    <citation type="submission" date="2011-03" db="EMBL/GenBank/DDBJ databases">
        <title>The complete genome of Archaeoglobus veneficus SNP6.</title>
        <authorList>
            <consortium name="US DOE Joint Genome Institute (JGI-PGF)"/>
            <person name="Lucas S."/>
            <person name="Copeland A."/>
            <person name="Lapidus A."/>
            <person name="Bruce D."/>
            <person name="Goodwin L."/>
            <person name="Pitluck S."/>
            <person name="Kyrpides N."/>
            <person name="Mavromatis K."/>
            <person name="Pagani I."/>
            <person name="Ivanova N."/>
            <person name="Mikhailova N."/>
            <person name="Lu M."/>
            <person name="Detter J.C."/>
            <person name="Tapia R."/>
            <person name="Han C."/>
            <person name="Land M."/>
            <person name="Hauser L."/>
            <person name="Markowitz V."/>
            <person name="Cheng J.-F."/>
            <person name="Hugenholtz P."/>
            <person name="Woyke T."/>
            <person name="Wu D."/>
            <person name="Spring S."/>
            <person name="Brambilla E."/>
            <person name="Klenk H.-P."/>
            <person name="Eisen J.A."/>
        </authorList>
    </citation>
    <scope>NUCLEOTIDE SEQUENCE [LARGE SCALE GENOMIC DNA]</scope>
    <source>
        <strain>SNP6</strain>
    </source>
</reference>
<evidence type="ECO:0000259" key="1">
    <source>
        <dbReference type="Pfam" id="PF14556"/>
    </source>
</evidence>
<dbReference type="OrthoDB" id="383863at2157"/>
<dbReference type="Proteomes" id="UP000008136">
    <property type="component" value="Chromosome"/>
</dbReference>
<dbReference type="InterPro" id="IPR036842">
    <property type="entry name" value="AF2331-like_sf"/>
</dbReference>
<dbReference type="GeneID" id="10395274"/>
<gene>
    <name evidence="2" type="ordered locus">Arcve_2137</name>
</gene>
<dbReference type="SUPFAM" id="SSF143995">
    <property type="entry name" value="AF2331-like"/>
    <property type="match status" value="1"/>
</dbReference>
<dbReference type="KEGG" id="ave:Arcve_2137"/>
<dbReference type="RefSeq" id="WP_013684777.1">
    <property type="nucleotide sequence ID" value="NC_015320.1"/>
</dbReference>
<keyword evidence="3" id="KW-1185">Reference proteome</keyword>
<dbReference type="InterPro" id="IPR028986">
    <property type="entry name" value="AF2331-like_dom"/>
</dbReference>
<dbReference type="Gene3D" id="3.30.1970.10">
    <property type="entry name" value="AF2331-like"/>
    <property type="match status" value="1"/>
</dbReference>
<dbReference type="eggNOG" id="arCOG10399">
    <property type="taxonomic scope" value="Archaea"/>
</dbReference>
<dbReference type="HOGENOM" id="CLU_2353077_0_0_2"/>
<protein>
    <recommendedName>
        <fullName evidence="1">AF2331-like domain-containing protein</fullName>
    </recommendedName>
</protein>
<sequence length="96" mass="10838">MPTYVFDKEGFMKFLEKNLGEDTMVIVSSDVTDIDEASGNSYGLGKRDFYMVTIGVVADVFKEKDVDEFDEKPKYLVVFTSSDELTSEAIEKARSK</sequence>
<dbReference type="STRING" id="693661.Arcve_2137"/>